<evidence type="ECO:0000256" key="6">
    <source>
        <dbReference type="ARBA" id="ARBA00052546"/>
    </source>
</evidence>
<dbReference type="GO" id="GO:0050660">
    <property type="term" value="F:flavin adenine dinucleotide binding"/>
    <property type="evidence" value="ECO:0007669"/>
    <property type="project" value="InterPro"/>
</dbReference>
<evidence type="ECO:0000313" key="11">
    <source>
        <dbReference type="EMBL" id="KWX20283.1"/>
    </source>
</evidence>
<sequence length="385" mass="40854">MTEVSSEDFQEILAQTRSFIRTTVVPRENEILATDAVPDDLRDQAKKMGLFGYAIPQQWGGLGLNLAQDVELAMEFGYTSLALRSMFGTNNGIAGQVLVGFGTDEQKTQWLEGIASGDVVASFALTEPGAGSNPAGLRTKAIREGDHWIITGQKRFITNAPTANLFVVFARTRPADEAGPGIAVFLVPADAEGVEVGTKDAKMGQEGAWTADVSFTDVHVPAGALVGGSEDVGYRAAMTSLARGRVHIAALAVGTAQRALDESVAYAAAATQGGQPIGSFQLVQAMIADQQTGVLAGRALVRDAAEKWVSGEDRRIAPSAAKLFCTEMAGSVADLAVQIHGGTGYMREVPVERIYREVRLLRLYEGTSEIQRLIIGSNLVKGAQK</sequence>
<dbReference type="Pfam" id="PF02771">
    <property type="entry name" value="Acyl-CoA_dh_N"/>
    <property type="match status" value="1"/>
</dbReference>
<evidence type="ECO:0000259" key="9">
    <source>
        <dbReference type="Pfam" id="PF02770"/>
    </source>
</evidence>
<dbReference type="STRING" id="59750.AWC31_26245"/>
<feature type="domain" description="Acyl-CoA dehydrogenase/oxidase C-terminal" evidence="8">
    <location>
        <begin position="233"/>
        <end position="379"/>
    </location>
</feature>
<dbReference type="PROSITE" id="PS00073">
    <property type="entry name" value="ACYL_COA_DH_2"/>
    <property type="match status" value="1"/>
</dbReference>
<dbReference type="PANTHER" id="PTHR43884">
    <property type="entry name" value="ACYL-COA DEHYDROGENASE"/>
    <property type="match status" value="1"/>
</dbReference>
<dbReference type="Gene3D" id="1.20.140.10">
    <property type="entry name" value="Butyryl-CoA Dehydrogenase, subunit A, domain 3"/>
    <property type="match status" value="1"/>
</dbReference>
<evidence type="ECO:0000259" key="10">
    <source>
        <dbReference type="Pfam" id="PF02771"/>
    </source>
</evidence>
<proteinExistence type="inferred from homology"/>
<dbReference type="Pfam" id="PF02770">
    <property type="entry name" value="Acyl-CoA_dh_M"/>
    <property type="match status" value="1"/>
</dbReference>
<evidence type="ECO:0000256" key="2">
    <source>
        <dbReference type="ARBA" id="ARBA00009347"/>
    </source>
</evidence>
<dbReference type="Proteomes" id="UP000070612">
    <property type="component" value="Unassembled WGS sequence"/>
</dbReference>
<evidence type="ECO:0000313" key="12">
    <source>
        <dbReference type="Proteomes" id="UP000070612"/>
    </source>
</evidence>
<comment type="similarity">
    <text evidence="2 7">Belongs to the acyl-CoA dehydrogenase family.</text>
</comment>
<dbReference type="FunFam" id="1.20.140.10:FF:000001">
    <property type="entry name" value="Acyl-CoA dehydrogenase"/>
    <property type="match status" value="1"/>
</dbReference>
<dbReference type="PATRIC" id="fig|59750.3.peg.4230"/>
<accession>A0A132PD70</accession>
<reference evidence="11 12" key="1">
    <citation type="submission" date="2015-07" db="EMBL/GenBank/DDBJ databases">
        <title>A draft genome sequence of Mycobacterium wolinskyi.</title>
        <authorList>
            <person name="de Man T.J."/>
            <person name="Perry K.A."/>
            <person name="Coulliette A.D."/>
            <person name="Jensen B."/>
            <person name="Toney N.C."/>
            <person name="Limbago B.M."/>
            <person name="Noble-Wang J."/>
        </authorList>
    </citation>
    <scope>NUCLEOTIDE SEQUENCE [LARGE SCALE GENOMIC DNA]</scope>
    <source>
        <strain evidence="11 12">CDC_01</strain>
    </source>
</reference>
<protein>
    <submittedName>
        <fullName evidence="11">Acyl-CoA dehydrogenase</fullName>
    </submittedName>
</protein>
<feature type="domain" description="Acyl-CoA oxidase/dehydrogenase middle" evidence="9">
    <location>
        <begin position="122"/>
        <end position="218"/>
    </location>
</feature>
<keyword evidence="5 7" id="KW-0560">Oxidoreductase</keyword>
<evidence type="ECO:0000256" key="1">
    <source>
        <dbReference type="ARBA" id="ARBA00001974"/>
    </source>
</evidence>
<evidence type="ECO:0000256" key="7">
    <source>
        <dbReference type="RuleBase" id="RU362125"/>
    </source>
</evidence>
<dbReference type="InterPro" id="IPR009075">
    <property type="entry name" value="AcylCo_DH/oxidase_C"/>
</dbReference>
<name>A0A132PD70_9MYCO</name>
<dbReference type="SUPFAM" id="SSF47203">
    <property type="entry name" value="Acyl-CoA dehydrogenase C-terminal domain-like"/>
    <property type="match status" value="1"/>
</dbReference>
<dbReference type="RefSeq" id="WP_067857608.1">
    <property type="nucleotide sequence ID" value="NZ_LGTW01000029.1"/>
</dbReference>
<keyword evidence="12" id="KW-1185">Reference proteome</keyword>
<dbReference type="InterPro" id="IPR046373">
    <property type="entry name" value="Acyl-CoA_Oxase/DH_mid-dom_sf"/>
</dbReference>
<dbReference type="InterPro" id="IPR009100">
    <property type="entry name" value="AcylCoA_DH/oxidase_NM_dom_sf"/>
</dbReference>
<dbReference type="InterPro" id="IPR006091">
    <property type="entry name" value="Acyl-CoA_Oxase/DH_mid-dom"/>
</dbReference>
<organism evidence="11 12">
    <name type="scientific">Mycolicibacterium wolinskyi</name>
    <dbReference type="NCBI Taxonomy" id="59750"/>
    <lineage>
        <taxon>Bacteria</taxon>
        <taxon>Bacillati</taxon>
        <taxon>Actinomycetota</taxon>
        <taxon>Actinomycetes</taxon>
        <taxon>Mycobacteriales</taxon>
        <taxon>Mycobacteriaceae</taxon>
        <taxon>Mycolicibacterium</taxon>
    </lineage>
</organism>
<gene>
    <name evidence="11" type="ORF">AFM11_31630</name>
</gene>
<evidence type="ECO:0000256" key="5">
    <source>
        <dbReference type="ARBA" id="ARBA00023002"/>
    </source>
</evidence>
<comment type="caution">
    <text evidence="11">The sequence shown here is derived from an EMBL/GenBank/DDBJ whole genome shotgun (WGS) entry which is preliminary data.</text>
</comment>
<dbReference type="PIRSF" id="PIRSF016578">
    <property type="entry name" value="HsaA"/>
    <property type="match status" value="1"/>
</dbReference>
<comment type="catalytic activity">
    <reaction evidence="6">
        <text>a 2,3-saturated acyl-CoA + A = a 2,3-dehydroacyl-CoA + AH2</text>
        <dbReference type="Rhea" id="RHEA:48608"/>
        <dbReference type="ChEBI" id="CHEBI:13193"/>
        <dbReference type="ChEBI" id="CHEBI:17499"/>
        <dbReference type="ChEBI" id="CHEBI:60015"/>
        <dbReference type="ChEBI" id="CHEBI:65111"/>
    </reaction>
</comment>
<dbReference type="EMBL" id="LGTW01000029">
    <property type="protein sequence ID" value="KWX20283.1"/>
    <property type="molecule type" value="Genomic_DNA"/>
</dbReference>
<keyword evidence="3 7" id="KW-0285">Flavoprotein</keyword>
<dbReference type="GO" id="GO:0003995">
    <property type="term" value="F:acyl-CoA dehydrogenase activity"/>
    <property type="evidence" value="ECO:0007669"/>
    <property type="project" value="InterPro"/>
</dbReference>
<dbReference type="FunFam" id="2.40.110.10:FF:000002">
    <property type="entry name" value="Acyl-CoA dehydrogenase fadE12"/>
    <property type="match status" value="1"/>
</dbReference>
<evidence type="ECO:0000256" key="3">
    <source>
        <dbReference type="ARBA" id="ARBA00022630"/>
    </source>
</evidence>
<dbReference type="Gene3D" id="1.10.540.10">
    <property type="entry name" value="Acyl-CoA dehydrogenase/oxidase, N-terminal domain"/>
    <property type="match status" value="1"/>
</dbReference>
<dbReference type="AlphaFoldDB" id="A0A132PD70"/>
<dbReference type="Gene3D" id="2.40.110.10">
    <property type="entry name" value="Butyryl-CoA Dehydrogenase, subunit A, domain 2"/>
    <property type="match status" value="1"/>
</dbReference>
<dbReference type="Pfam" id="PF00441">
    <property type="entry name" value="Acyl-CoA_dh_1"/>
    <property type="match status" value="1"/>
</dbReference>
<keyword evidence="4 7" id="KW-0274">FAD</keyword>
<dbReference type="PANTHER" id="PTHR43884:SF40">
    <property type="entry name" value="ACYL-COA DEHYDROGENASE"/>
    <property type="match status" value="1"/>
</dbReference>
<dbReference type="InterPro" id="IPR013786">
    <property type="entry name" value="AcylCoA_DH/ox_N"/>
</dbReference>
<evidence type="ECO:0000259" key="8">
    <source>
        <dbReference type="Pfam" id="PF00441"/>
    </source>
</evidence>
<comment type="cofactor">
    <cofactor evidence="1 7">
        <name>FAD</name>
        <dbReference type="ChEBI" id="CHEBI:57692"/>
    </cofactor>
</comment>
<evidence type="ECO:0000256" key="4">
    <source>
        <dbReference type="ARBA" id="ARBA00022827"/>
    </source>
</evidence>
<feature type="domain" description="Acyl-CoA dehydrogenase/oxidase N-terminal" evidence="10">
    <location>
        <begin position="6"/>
        <end position="118"/>
    </location>
</feature>
<dbReference type="InterPro" id="IPR006089">
    <property type="entry name" value="Acyl-CoA_DH_CS"/>
</dbReference>
<dbReference type="InterPro" id="IPR036250">
    <property type="entry name" value="AcylCo_DH-like_C"/>
</dbReference>
<dbReference type="InterPro" id="IPR037069">
    <property type="entry name" value="AcylCoA_DH/ox_N_sf"/>
</dbReference>
<dbReference type="SUPFAM" id="SSF56645">
    <property type="entry name" value="Acyl-CoA dehydrogenase NM domain-like"/>
    <property type="match status" value="1"/>
</dbReference>